<comment type="similarity">
    <text evidence="1">Belongs to the BLOC1S1 family.</text>
</comment>
<feature type="compositionally biased region" description="Low complexity" evidence="3">
    <location>
        <begin position="123"/>
        <end position="151"/>
    </location>
</feature>
<keyword evidence="5" id="KW-1185">Reference proteome</keyword>
<proteinExistence type="inferred from homology"/>
<evidence type="ECO:0000256" key="1">
    <source>
        <dbReference type="ARBA" id="ARBA00007133"/>
    </source>
</evidence>
<dbReference type="PANTHER" id="PTHR13073">
    <property type="entry name" value="BLOC-1 COMPLEX SUBUNIT 1"/>
    <property type="match status" value="1"/>
</dbReference>
<dbReference type="AlphaFoldDB" id="A0A9W6F5U0"/>
<dbReference type="Proteomes" id="UP001165080">
    <property type="component" value="Unassembled WGS sequence"/>
</dbReference>
<dbReference type="GO" id="GO:0016197">
    <property type="term" value="P:endosomal transport"/>
    <property type="evidence" value="ECO:0007669"/>
    <property type="project" value="TreeGrafter"/>
</dbReference>
<dbReference type="OrthoDB" id="20018at2759"/>
<evidence type="ECO:0000313" key="5">
    <source>
        <dbReference type="Proteomes" id="UP001165080"/>
    </source>
</evidence>
<gene>
    <name evidence="4" type="primary">PLEST007917</name>
    <name evidence="4" type="ORF">PLESTB_001215900</name>
</gene>
<dbReference type="Pfam" id="PF06320">
    <property type="entry name" value="GCN5L1"/>
    <property type="match status" value="1"/>
</dbReference>
<reference evidence="4 5" key="1">
    <citation type="journal article" date="2023" name="Commun. Biol.">
        <title>Reorganization of the ancestral sex-determining regions during the evolution of trioecy in Pleodorina starrii.</title>
        <authorList>
            <person name="Takahashi K."/>
            <person name="Suzuki S."/>
            <person name="Kawai-Toyooka H."/>
            <person name="Yamamoto K."/>
            <person name="Hamaji T."/>
            <person name="Ootsuki R."/>
            <person name="Yamaguchi H."/>
            <person name="Kawachi M."/>
            <person name="Higashiyama T."/>
            <person name="Nozaki H."/>
        </authorList>
    </citation>
    <scope>NUCLEOTIDE SEQUENCE [LARGE SCALE GENOMIC DNA]</scope>
    <source>
        <strain evidence="4 5">NIES-4479</strain>
    </source>
</reference>
<dbReference type="InterPro" id="IPR009395">
    <property type="entry name" value="BLOC1S1"/>
</dbReference>
<dbReference type="GO" id="GO:0031083">
    <property type="term" value="C:BLOC-1 complex"/>
    <property type="evidence" value="ECO:0007669"/>
    <property type="project" value="InterPro"/>
</dbReference>
<evidence type="ECO:0000256" key="3">
    <source>
        <dbReference type="SAM" id="MobiDB-lite"/>
    </source>
</evidence>
<evidence type="ECO:0000313" key="4">
    <source>
        <dbReference type="EMBL" id="GLC57359.1"/>
    </source>
</evidence>
<organism evidence="4 5">
    <name type="scientific">Pleodorina starrii</name>
    <dbReference type="NCBI Taxonomy" id="330485"/>
    <lineage>
        <taxon>Eukaryota</taxon>
        <taxon>Viridiplantae</taxon>
        <taxon>Chlorophyta</taxon>
        <taxon>core chlorophytes</taxon>
        <taxon>Chlorophyceae</taxon>
        <taxon>CS clade</taxon>
        <taxon>Chlamydomonadales</taxon>
        <taxon>Volvocaceae</taxon>
        <taxon>Pleodorina</taxon>
    </lineage>
</organism>
<sequence>MLFSAAIREHERRKQQLQTLCDSETRAALGKVPQLASSLVDLANAEVSRIYELQLEIEREARGVRSEVAALERNLGEVAAAVRHVSDSLKQLGDFENYVLVLGERVERVTCALLQRHPPPPAQEDTATTTTTPATATTTTSTAAGTDPQQQ</sequence>
<evidence type="ECO:0000256" key="2">
    <source>
        <dbReference type="ARBA" id="ARBA00019577"/>
    </source>
</evidence>
<dbReference type="EMBL" id="BRXU01000018">
    <property type="protein sequence ID" value="GLC57359.1"/>
    <property type="molecule type" value="Genomic_DNA"/>
</dbReference>
<name>A0A9W6F5U0_9CHLO</name>
<dbReference type="PANTHER" id="PTHR13073:SF0">
    <property type="entry name" value="BIOGENESIS OF LYSOSOME-RELATED ORGANELLES COMPLEX 1 SUBUNIT 1"/>
    <property type="match status" value="1"/>
</dbReference>
<comment type="caution">
    <text evidence="4">The sequence shown here is derived from an EMBL/GenBank/DDBJ whole genome shotgun (WGS) entry which is preliminary data.</text>
</comment>
<protein>
    <recommendedName>
        <fullName evidence="2">Biogenesis of lysosome-related organelles complex 1 subunit 1</fullName>
    </recommendedName>
</protein>
<accession>A0A9W6F5U0</accession>
<feature type="region of interest" description="Disordered" evidence="3">
    <location>
        <begin position="115"/>
        <end position="151"/>
    </location>
</feature>